<keyword evidence="1" id="KW-0175">Coiled coil</keyword>
<feature type="transmembrane region" description="Helical" evidence="3">
    <location>
        <begin position="166"/>
        <end position="187"/>
    </location>
</feature>
<reference evidence="4 5" key="1">
    <citation type="submission" date="2024-06" db="EMBL/GenBank/DDBJ databases">
        <authorList>
            <person name="Bataeva Y.V."/>
            <person name="Grigorian L.N."/>
            <person name="Solomentsev V.I."/>
        </authorList>
    </citation>
    <scope>NUCLEOTIDE SEQUENCE [LARGE SCALE GENOMIC DNA]</scope>
    <source>
        <strain evidence="5">SCPM-O-B-12605 (RCAM04882)</strain>
    </source>
</reference>
<evidence type="ECO:0000256" key="1">
    <source>
        <dbReference type="SAM" id="Coils"/>
    </source>
</evidence>
<keyword evidence="3" id="KW-0812">Transmembrane</keyword>
<dbReference type="Proteomes" id="UP001432401">
    <property type="component" value="Unassembled WGS sequence"/>
</dbReference>
<feature type="compositionally biased region" description="Basic and acidic residues" evidence="2">
    <location>
        <begin position="52"/>
        <end position="63"/>
    </location>
</feature>
<dbReference type="RefSeq" id="WP_352982544.1">
    <property type="nucleotide sequence ID" value="NZ_JBEQNA010000001.1"/>
</dbReference>
<keyword evidence="3" id="KW-0472">Membrane</keyword>
<dbReference type="EMBL" id="JBEQNB010000002">
    <property type="protein sequence ID" value="MES0832815.1"/>
    <property type="molecule type" value="Genomic_DNA"/>
</dbReference>
<feature type="coiled-coil region" evidence="1">
    <location>
        <begin position="131"/>
        <end position="159"/>
    </location>
</feature>
<comment type="caution">
    <text evidence="4">The sequence shown here is derived from an EMBL/GenBank/DDBJ whole genome shotgun (WGS) entry which is preliminary data.</text>
</comment>
<feature type="region of interest" description="Disordered" evidence="2">
    <location>
        <begin position="34"/>
        <end position="106"/>
    </location>
</feature>
<keyword evidence="5" id="KW-1185">Reference proteome</keyword>
<sequence length="193" mass="20444">MDATPHPRHDPAVVAHAAHVLDLLGGPLTPVEVPMPGRPPVHAPAYGPPVERPYRRHDGEHQHPPLPTGPPRSRGLFSRLASLVRRPPGPAGAPPGGPGGPTGERRDLTRSLARYRAAPTADHHLVLLESISKSLDAYVELQEQRARAEREQAEQAHRSAVAAHRVAVAGMVFGAAGWLVALAQLLLSLLGGG</sequence>
<organism evidence="4 5">
    <name type="scientific">Nocardiopsis tropica</name>
    <dbReference type="NCBI Taxonomy" id="109330"/>
    <lineage>
        <taxon>Bacteria</taxon>
        <taxon>Bacillati</taxon>
        <taxon>Actinomycetota</taxon>
        <taxon>Actinomycetes</taxon>
        <taxon>Streptosporangiales</taxon>
        <taxon>Nocardiopsidaceae</taxon>
        <taxon>Nocardiopsis</taxon>
    </lineage>
</organism>
<evidence type="ECO:0000313" key="5">
    <source>
        <dbReference type="Proteomes" id="UP001432401"/>
    </source>
</evidence>
<evidence type="ECO:0000256" key="2">
    <source>
        <dbReference type="SAM" id="MobiDB-lite"/>
    </source>
</evidence>
<protein>
    <submittedName>
        <fullName evidence="4">Uncharacterized protein</fullName>
    </submittedName>
</protein>
<keyword evidence="3" id="KW-1133">Transmembrane helix</keyword>
<accession>A0ABV1ZQ94</accession>
<evidence type="ECO:0000256" key="3">
    <source>
        <dbReference type="SAM" id="Phobius"/>
    </source>
</evidence>
<proteinExistence type="predicted"/>
<evidence type="ECO:0000313" key="4">
    <source>
        <dbReference type="EMBL" id="MES0832815.1"/>
    </source>
</evidence>
<gene>
    <name evidence="4" type="ORF">ABUK86_03465</name>
</gene>
<name>A0ABV1ZQ94_9ACTN</name>
<feature type="compositionally biased region" description="Pro residues" evidence="2">
    <location>
        <begin position="36"/>
        <end position="51"/>
    </location>
</feature>
<feature type="compositionally biased region" description="Pro residues" evidence="2">
    <location>
        <begin position="87"/>
        <end position="98"/>
    </location>
</feature>